<sequence length="111" mass="12207">MTTQPHDLTVVAALFSAIKERDALLVTIKSKDAMLEACQAQISQCLEEKELCGRAQKKLAKYEEMLKVNGLEGVEEVITKLDYLGGLVENSRSRVGEVEASERILKIVGDA</sequence>
<protein>
    <submittedName>
        <fullName evidence="1">Uncharacterized protein</fullName>
    </submittedName>
</protein>
<dbReference type="Proteomes" id="UP000297280">
    <property type="component" value="Unassembled WGS sequence"/>
</dbReference>
<dbReference type="OrthoDB" id="3518885at2759"/>
<keyword evidence="2" id="KW-1185">Reference proteome</keyword>
<organism evidence="1 2">
    <name type="scientific">Botrytis porri</name>
    <dbReference type="NCBI Taxonomy" id="87229"/>
    <lineage>
        <taxon>Eukaryota</taxon>
        <taxon>Fungi</taxon>
        <taxon>Dikarya</taxon>
        <taxon>Ascomycota</taxon>
        <taxon>Pezizomycotina</taxon>
        <taxon>Leotiomycetes</taxon>
        <taxon>Helotiales</taxon>
        <taxon>Sclerotiniaceae</taxon>
        <taxon>Botrytis</taxon>
    </lineage>
</organism>
<comment type="caution">
    <text evidence="1">The sequence shown here is derived from an EMBL/GenBank/DDBJ whole genome shotgun (WGS) entry which is preliminary data.</text>
</comment>
<evidence type="ECO:0000313" key="2">
    <source>
        <dbReference type="Proteomes" id="UP000297280"/>
    </source>
</evidence>
<proteinExistence type="predicted"/>
<evidence type="ECO:0000313" key="1">
    <source>
        <dbReference type="EMBL" id="TGO91509.1"/>
    </source>
</evidence>
<accession>A0A4Z1L401</accession>
<dbReference type="EMBL" id="PQXO01000025">
    <property type="protein sequence ID" value="TGO91509.1"/>
    <property type="molecule type" value="Genomic_DNA"/>
</dbReference>
<gene>
    <name evidence="1" type="ORF">BPOR_0025g00030</name>
</gene>
<name>A0A4Z1L401_9HELO</name>
<reference evidence="1 2" key="1">
    <citation type="submission" date="2017-12" db="EMBL/GenBank/DDBJ databases">
        <title>Comparative genomics of Botrytis spp.</title>
        <authorList>
            <person name="Valero-Jimenez C.A."/>
            <person name="Tapia P."/>
            <person name="Veloso J."/>
            <person name="Silva-Moreno E."/>
            <person name="Staats M."/>
            <person name="Valdes J.H."/>
            <person name="Van Kan J.A.L."/>
        </authorList>
    </citation>
    <scope>NUCLEOTIDE SEQUENCE [LARGE SCALE GENOMIC DNA]</scope>
    <source>
        <strain evidence="1 2">MUCL3349</strain>
    </source>
</reference>
<dbReference type="AlphaFoldDB" id="A0A4Z1L401"/>